<sequence length="96" mass="9749">MRSGFKKSIAAVAAAAALTLSGGAVANASTPDSRIEIPDVYDMTATAAEQTLEDLGFTTVNIKGSDIDGTAIGTNYQKGVEVDKNAAILVITGKTS</sequence>
<feature type="signal peptide" evidence="1">
    <location>
        <begin position="1"/>
        <end position="26"/>
    </location>
</feature>
<organism evidence="3 4">
    <name type="scientific">Rhodococcus cercidiphylli</name>
    <dbReference type="NCBI Taxonomy" id="489916"/>
    <lineage>
        <taxon>Bacteria</taxon>
        <taxon>Bacillati</taxon>
        <taxon>Actinomycetota</taxon>
        <taxon>Actinomycetes</taxon>
        <taxon>Mycobacteriales</taxon>
        <taxon>Nocardiaceae</taxon>
        <taxon>Rhodococcus</taxon>
    </lineage>
</organism>
<gene>
    <name evidence="3" type="ORF">R3P95_06520</name>
</gene>
<dbReference type="PROSITE" id="PS51178">
    <property type="entry name" value="PASTA"/>
    <property type="match status" value="1"/>
</dbReference>
<evidence type="ECO:0000313" key="4">
    <source>
        <dbReference type="Proteomes" id="UP001185899"/>
    </source>
</evidence>
<accession>A0ABU4AVD3</accession>
<evidence type="ECO:0000256" key="1">
    <source>
        <dbReference type="SAM" id="SignalP"/>
    </source>
</evidence>
<dbReference type="Pfam" id="PF03793">
    <property type="entry name" value="PASTA"/>
    <property type="match status" value="1"/>
</dbReference>
<comment type="caution">
    <text evidence="3">The sequence shown here is derived from an EMBL/GenBank/DDBJ whole genome shotgun (WGS) entry which is preliminary data.</text>
</comment>
<dbReference type="EMBL" id="JAWLKE010000002">
    <property type="protein sequence ID" value="MDV6230195.1"/>
    <property type="molecule type" value="Genomic_DNA"/>
</dbReference>
<dbReference type="RefSeq" id="WP_283347128.1">
    <property type="nucleotide sequence ID" value="NZ_JAWLKE010000002.1"/>
</dbReference>
<evidence type="ECO:0000313" key="3">
    <source>
        <dbReference type="EMBL" id="MDV6230195.1"/>
    </source>
</evidence>
<proteinExistence type="predicted"/>
<reference evidence="3 4" key="1">
    <citation type="submission" date="2023-10" db="EMBL/GenBank/DDBJ databases">
        <title>Development of a sustainable strategy for remediation of hydrocarbon-contaminated territories based on the waste exchange concept.</title>
        <authorList>
            <person name="Krivoruchko A."/>
        </authorList>
    </citation>
    <scope>NUCLEOTIDE SEQUENCE [LARGE SCALE GENOMIC DNA]</scope>
    <source>
        <strain evidence="3 4">IEGM 1322</strain>
    </source>
</reference>
<dbReference type="Gene3D" id="3.30.10.20">
    <property type="match status" value="1"/>
</dbReference>
<dbReference type="InterPro" id="IPR005543">
    <property type="entry name" value="PASTA_dom"/>
</dbReference>
<evidence type="ECO:0000259" key="2">
    <source>
        <dbReference type="PROSITE" id="PS51178"/>
    </source>
</evidence>
<feature type="chain" id="PRO_5046668188" evidence="1">
    <location>
        <begin position="27"/>
        <end position="96"/>
    </location>
</feature>
<keyword evidence="1" id="KW-0732">Signal</keyword>
<protein>
    <submittedName>
        <fullName evidence="3">PASTA domain-containing protein</fullName>
    </submittedName>
</protein>
<dbReference type="Proteomes" id="UP001185899">
    <property type="component" value="Unassembled WGS sequence"/>
</dbReference>
<name>A0ABU4AVD3_9NOCA</name>
<keyword evidence="4" id="KW-1185">Reference proteome</keyword>
<dbReference type="CDD" id="cd06577">
    <property type="entry name" value="PASTA_pknB"/>
    <property type="match status" value="1"/>
</dbReference>
<feature type="domain" description="PASTA" evidence="2">
    <location>
        <begin position="30"/>
        <end position="94"/>
    </location>
</feature>